<dbReference type="Proteomes" id="UP000265692">
    <property type="component" value="Unassembled WGS sequence"/>
</dbReference>
<gene>
    <name evidence="1" type="ORF">D1B33_12215</name>
</gene>
<organism evidence="1 2">
    <name type="scientific">Ureibacillus yapensis</name>
    <dbReference type="NCBI Taxonomy" id="2304605"/>
    <lineage>
        <taxon>Bacteria</taxon>
        <taxon>Bacillati</taxon>
        <taxon>Bacillota</taxon>
        <taxon>Bacilli</taxon>
        <taxon>Bacillales</taxon>
        <taxon>Caryophanaceae</taxon>
        <taxon>Ureibacillus</taxon>
    </lineage>
</organism>
<dbReference type="Gene3D" id="2.60.40.10">
    <property type="entry name" value="Immunoglobulins"/>
    <property type="match status" value="2"/>
</dbReference>
<dbReference type="Pfam" id="PF22352">
    <property type="entry name" value="K319L-like_PKD"/>
    <property type="match status" value="2"/>
</dbReference>
<keyword evidence="2" id="KW-1185">Reference proteome</keyword>
<dbReference type="EMBL" id="QWEI01000006">
    <property type="protein sequence ID" value="RHW35859.1"/>
    <property type="molecule type" value="Genomic_DNA"/>
</dbReference>
<dbReference type="AlphaFoldDB" id="A0A396S6V8"/>
<accession>A0A396S6V8</accession>
<protein>
    <submittedName>
        <fullName evidence="1">IPT/TIG domain protein</fullName>
    </submittedName>
</protein>
<proteinExistence type="predicted"/>
<dbReference type="OrthoDB" id="9805017at2"/>
<name>A0A396S6V8_9BACL</name>
<reference evidence="1 2" key="1">
    <citation type="submission" date="2018-08" db="EMBL/GenBank/DDBJ databases">
        <title>Lysinibacillus sp. YLB-03 draft genome sequence.</title>
        <authorList>
            <person name="Yu L."/>
        </authorList>
    </citation>
    <scope>NUCLEOTIDE SEQUENCE [LARGE SCALE GENOMIC DNA]</scope>
    <source>
        <strain evidence="1 2">YLB-03</strain>
    </source>
</reference>
<evidence type="ECO:0000313" key="2">
    <source>
        <dbReference type="Proteomes" id="UP000265692"/>
    </source>
</evidence>
<comment type="caution">
    <text evidence="1">The sequence shown here is derived from an EMBL/GenBank/DDBJ whole genome shotgun (WGS) entry which is preliminary data.</text>
</comment>
<evidence type="ECO:0000313" key="1">
    <source>
        <dbReference type="EMBL" id="RHW35859.1"/>
    </source>
</evidence>
<sequence>MTVGPINPLNGFPVWYKDQNGLRLMLNTDPNDPFSLITPADLPNPGQPVAFPGNFPSEAFYFIADAEMEFGNVEARLVLALEGAFVNEVPVDGEQIVFGRVRIRVEGLQPGATYTVMHPYGIDEFVADQDGEINFTEDIGGMDGGNFELALNSRVFPFISWDSNIPPAAPAGYIGDPNELHEVAGSLMIDPVTNQPLNIFRIEGPGIGIGSPFQSTTPGYNPDNTIETRLFSLAGKISTISGVDVPRTTYTQSTTEHTLDVFAESDVGPQTIEVTGEGINPTILQGENGLYFARVNYVGDTPPATVTVTNVSDNPPSVKESIPTDFITAIANYNNETKILTVTASSSDEINPVTLTVLDFGMGEIEIPAGGVLELSTIMVPASITIQSTAGGTQTIPITVSGSNNPPVGVRANAGADQTVLINTTVELDGSGSTGPITSYQWTQTEGEPVNLLNANEVIAAFVAPDVETTLTFSLTVEGDGGPSTDIVVVRVLNSAQQPIANGGGNQIVQQGAVVALAGSATGEVTSYLWEQVGGPPVQLTNPNTPTASFTFPREFSTLTFRFTVSGPGGSSSDEVQISTRPDSLTVTRAEFRTRDTEWRISGTSTVLGAKMTIHIGNSLSGNILAEVSTDALGEWQYRVGPSTVQPDGTRAISIQSSSGGTLVNVPINVRN</sequence>
<dbReference type="InterPro" id="IPR013783">
    <property type="entry name" value="Ig-like_fold"/>
</dbReference>